<comment type="caution">
    <text evidence="1">The sequence shown here is derived from an EMBL/GenBank/DDBJ whole genome shotgun (WGS) entry which is preliminary data.</text>
</comment>
<organism evidence="1 3">
    <name type="scientific">Eisenbergiella tayi</name>
    <dbReference type="NCBI Taxonomy" id="1432052"/>
    <lineage>
        <taxon>Bacteria</taxon>
        <taxon>Bacillati</taxon>
        <taxon>Bacillota</taxon>
        <taxon>Clostridia</taxon>
        <taxon>Lachnospirales</taxon>
        <taxon>Lachnospiraceae</taxon>
        <taxon>Eisenbergiella</taxon>
    </lineage>
</organism>
<keyword evidence="4" id="KW-1185">Reference proteome</keyword>
<dbReference type="EMBL" id="MEHD01000007">
    <property type="protein sequence ID" value="ODR61201.1"/>
    <property type="molecule type" value="Genomic_DNA"/>
</dbReference>
<evidence type="ECO:0000313" key="2">
    <source>
        <dbReference type="EMBL" id="ODR61201.1"/>
    </source>
</evidence>
<evidence type="ECO:0000313" key="1">
    <source>
        <dbReference type="EMBL" id="ODR53105.1"/>
    </source>
</evidence>
<dbReference type="Proteomes" id="UP000094271">
    <property type="component" value="Unassembled WGS sequence"/>
</dbReference>
<accession>A0A1E3UKC2</accession>
<reference evidence="1 3" key="2">
    <citation type="submission" date="2016-08" db="EMBL/GenBank/DDBJ databases">
        <authorList>
            <person name="Seilhamer J.J."/>
        </authorList>
    </citation>
    <scope>NUCLEOTIDE SEQUENCE [LARGE SCALE GENOMIC DNA]</scope>
    <source>
        <strain evidence="1 3">NML150140-1</strain>
    </source>
</reference>
<gene>
    <name evidence="1" type="ORF">BEI59_09620</name>
    <name evidence="2" type="ORF">BEI63_01910</name>
</gene>
<evidence type="ECO:0000313" key="4">
    <source>
        <dbReference type="Proteomes" id="UP000094869"/>
    </source>
</evidence>
<reference evidence="2 4" key="1">
    <citation type="submission" date="2016-08" db="EMBL/GenBank/DDBJ databases">
        <title>Characterization of Isolates of Eisenbergiella tayi Derived from Blood Cultures, Using Whole Genome Sequencing.</title>
        <authorList>
            <person name="Bernier A.-M."/>
            <person name="Burdz T."/>
            <person name="Wiebe D."/>
            <person name="Bernard K."/>
        </authorList>
    </citation>
    <scope>NUCLEOTIDE SEQUENCE [LARGE SCALE GENOMIC DNA]</scope>
    <source>
        <strain evidence="2 4">NML120146</strain>
    </source>
</reference>
<protein>
    <submittedName>
        <fullName evidence="1">Uncharacterized protein</fullName>
    </submittedName>
</protein>
<proteinExistence type="predicted"/>
<name>A0A1E3UKC2_9FIRM</name>
<dbReference type="Proteomes" id="UP000094869">
    <property type="component" value="Unassembled WGS sequence"/>
</dbReference>
<dbReference type="AlphaFoldDB" id="A0A1E3UKC2"/>
<sequence length="74" mass="8260">MIPAPYPWRCIRLPPCPEPLPLPPLPCGIPYVSYGASQKKVAVSYCFDPILYCPSLAAMFDDRREEFSRVGSKG</sequence>
<evidence type="ECO:0000313" key="3">
    <source>
        <dbReference type="Proteomes" id="UP000094271"/>
    </source>
</evidence>
<dbReference type="EMBL" id="MEHA01000005">
    <property type="protein sequence ID" value="ODR53105.1"/>
    <property type="molecule type" value="Genomic_DNA"/>
</dbReference>